<gene>
    <name evidence="1" type="ORF">EKH80_13300</name>
</gene>
<keyword evidence="2" id="KW-1185">Reference proteome</keyword>
<evidence type="ECO:0000313" key="2">
    <source>
        <dbReference type="Proteomes" id="UP000274358"/>
    </source>
</evidence>
<comment type="caution">
    <text evidence="1">The sequence shown here is derived from an EMBL/GenBank/DDBJ whole genome shotgun (WGS) entry which is preliminary data.</text>
</comment>
<dbReference type="Proteomes" id="UP000274358">
    <property type="component" value="Unassembled WGS sequence"/>
</dbReference>
<proteinExistence type="predicted"/>
<sequence length="129" mass="14349">MSGLPSDFDLNAAWLRKAQGDLKAFMEAFAVRLEGAIPGRVAVEREKDGFFSKASHARKITVDGHEHVYVIDLQKSRLATQRSKVVHGVTLSTEHMEVPVWLAALHHDIQLLAEHAGQAQNVLHDFLMS</sequence>
<dbReference type="EMBL" id="RYYV01000009">
    <property type="protein sequence ID" value="RUL74456.1"/>
    <property type="molecule type" value="Genomic_DNA"/>
</dbReference>
<evidence type="ECO:0000313" key="1">
    <source>
        <dbReference type="EMBL" id="RUL74456.1"/>
    </source>
</evidence>
<reference evidence="1 2" key="1">
    <citation type="submission" date="2018-12" db="EMBL/GenBank/DDBJ databases">
        <title>Dyella dinghuensis sp. nov. DHOA06 and Dyella choica sp. nov. 4M-K27, isolated from forest soil.</title>
        <authorList>
            <person name="Qiu L.-H."/>
            <person name="Gao Z.-H."/>
        </authorList>
    </citation>
    <scope>NUCLEOTIDE SEQUENCE [LARGE SCALE GENOMIC DNA]</scope>
    <source>
        <strain evidence="1 2">4M-K27</strain>
    </source>
</reference>
<dbReference type="RefSeq" id="WP_126685257.1">
    <property type="nucleotide sequence ID" value="NZ_RYYV01000009.1"/>
</dbReference>
<name>A0A3S0PMV0_9GAMM</name>
<dbReference type="AlphaFoldDB" id="A0A3S0PMV0"/>
<dbReference type="OrthoDB" id="9152630at2"/>
<protein>
    <submittedName>
        <fullName evidence="1">Uncharacterized protein</fullName>
    </submittedName>
</protein>
<organism evidence="1 2">
    <name type="scientific">Dyella choica</name>
    <dbReference type="NCBI Taxonomy" id="1927959"/>
    <lineage>
        <taxon>Bacteria</taxon>
        <taxon>Pseudomonadati</taxon>
        <taxon>Pseudomonadota</taxon>
        <taxon>Gammaproteobacteria</taxon>
        <taxon>Lysobacterales</taxon>
        <taxon>Rhodanobacteraceae</taxon>
        <taxon>Dyella</taxon>
    </lineage>
</organism>
<accession>A0A3S0PMV0</accession>